<gene>
    <name evidence="3" type="ORF">K470DRAFT_12713</name>
</gene>
<evidence type="ECO:0000256" key="1">
    <source>
        <dbReference type="SAM" id="MobiDB-lite"/>
    </source>
</evidence>
<feature type="domain" description="DUF7924" evidence="2">
    <location>
        <begin position="3"/>
        <end position="177"/>
    </location>
</feature>
<evidence type="ECO:0000259" key="2">
    <source>
        <dbReference type="Pfam" id="PF25545"/>
    </source>
</evidence>
<dbReference type="OrthoDB" id="5400850at2759"/>
<dbReference type="EMBL" id="MU006061">
    <property type="protein sequence ID" value="KAF2857172.1"/>
    <property type="molecule type" value="Genomic_DNA"/>
</dbReference>
<feature type="region of interest" description="Disordered" evidence="1">
    <location>
        <begin position="294"/>
        <end position="315"/>
    </location>
</feature>
<dbReference type="Pfam" id="PF25545">
    <property type="entry name" value="DUF7924"/>
    <property type="match status" value="1"/>
</dbReference>
<name>A0A6A7BPR7_9PEZI</name>
<dbReference type="Proteomes" id="UP000799421">
    <property type="component" value="Unassembled WGS sequence"/>
</dbReference>
<organism evidence="3 4">
    <name type="scientific">Piedraia hortae CBS 480.64</name>
    <dbReference type="NCBI Taxonomy" id="1314780"/>
    <lineage>
        <taxon>Eukaryota</taxon>
        <taxon>Fungi</taxon>
        <taxon>Dikarya</taxon>
        <taxon>Ascomycota</taxon>
        <taxon>Pezizomycotina</taxon>
        <taxon>Dothideomycetes</taxon>
        <taxon>Dothideomycetidae</taxon>
        <taxon>Capnodiales</taxon>
        <taxon>Piedraiaceae</taxon>
        <taxon>Piedraia</taxon>
    </lineage>
</organism>
<protein>
    <recommendedName>
        <fullName evidence="2">DUF7924 domain-containing protein</fullName>
    </recommendedName>
</protein>
<accession>A0A6A7BPR7</accession>
<feature type="compositionally biased region" description="Basic and acidic residues" evidence="1">
    <location>
        <begin position="297"/>
        <end position="315"/>
    </location>
</feature>
<proteinExistence type="predicted"/>
<evidence type="ECO:0000313" key="4">
    <source>
        <dbReference type="Proteomes" id="UP000799421"/>
    </source>
</evidence>
<sequence length="315" mass="36402">MWKMDETHPMPGLFYGVSEEYFADNQQLDRLQGYMCNQAYAKCTASHYFPLLVYEFESISGSLPKGDTQSKHAATTAVQAIIELCEIVEVDKLKSLEGKFLCYSVVANDDRIKALGHFFRLGENNKITHYRYTIAFRMLLNKTFDANPDALYKSHILGLIANLLKRAYEEHLTLLKDLVEGLKSSDPAMDDERPTRLILDDRYPEGHTKKRTISGKSRAGKSSQANAHEDNVGDIEAAETARPLAELLKDLENEEMISEMKRRSDVLQAEMWKYRQMRRRKRKYCWQPSKNSFQINDQRKAQASREVRFDDGQIR</sequence>
<dbReference type="AlphaFoldDB" id="A0A6A7BPR7"/>
<keyword evidence="4" id="KW-1185">Reference proteome</keyword>
<evidence type="ECO:0000313" key="3">
    <source>
        <dbReference type="EMBL" id="KAF2857172.1"/>
    </source>
</evidence>
<feature type="region of interest" description="Disordered" evidence="1">
    <location>
        <begin position="201"/>
        <end position="236"/>
    </location>
</feature>
<reference evidence="3" key="1">
    <citation type="journal article" date="2020" name="Stud. Mycol.">
        <title>101 Dothideomycetes genomes: a test case for predicting lifestyles and emergence of pathogens.</title>
        <authorList>
            <person name="Haridas S."/>
            <person name="Albert R."/>
            <person name="Binder M."/>
            <person name="Bloem J."/>
            <person name="Labutti K."/>
            <person name="Salamov A."/>
            <person name="Andreopoulos B."/>
            <person name="Baker S."/>
            <person name="Barry K."/>
            <person name="Bills G."/>
            <person name="Bluhm B."/>
            <person name="Cannon C."/>
            <person name="Castanera R."/>
            <person name="Culley D."/>
            <person name="Daum C."/>
            <person name="Ezra D."/>
            <person name="Gonzalez J."/>
            <person name="Henrissat B."/>
            <person name="Kuo A."/>
            <person name="Liang C."/>
            <person name="Lipzen A."/>
            <person name="Lutzoni F."/>
            <person name="Magnuson J."/>
            <person name="Mondo S."/>
            <person name="Nolan M."/>
            <person name="Ohm R."/>
            <person name="Pangilinan J."/>
            <person name="Park H.-J."/>
            <person name="Ramirez L."/>
            <person name="Alfaro M."/>
            <person name="Sun H."/>
            <person name="Tritt A."/>
            <person name="Yoshinaga Y."/>
            <person name="Zwiers L.-H."/>
            <person name="Turgeon B."/>
            <person name="Goodwin S."/>
            <person name="Spatafora J."/>
            <person name="Crous P."/>
            <person name="Grigoriev I."/>
        </authorList>
    </citation>
    <scope>NUCLEOTIDE SEQUENCE</scope>
    <source>
        <strain evidence="3">CBS 480.64</strain>
    </source>
</reference>
<dbReference type="InterPro" id="IPR057684">
    <property type="entry name" value="DUF7924"/>
</dbReference>